<dbReference type="OrthoDB" id="5920156at2759"/>
<accession>A0A0V1GTZ3</accession>
<proteinExistence type="predicted"/>
<protein>
    <submittedName>
        <fullName evidence="2">Uncharacterized protein</fullName>
    </submittedName>
</protein>
<reference evidence="2 3" key="1">
    <citation type="submission" date="2015-01" db="EMBL/GenBank/DDBJ databases">
        <title>Evolution of Trichinella species and genotypes.</title>
        <authorList>
            <person name="Korhonen P.K."/>
            <person name="Edoardo P."/>
            <person name="Giuseppe L.R."/>
            <person name="Gasser R.B."/>
        </authorList>
    </citation>
    <scope>NUCLEOTIDE SEQUENCE [LARGE SCALE GENOMIC DNA]</scope>
    <source>
        <strain evidence="2">ISS1029</strain>
    </source>
</reference>
<name>A0A0V1GTZ3_9BILA</name>
<dbReference type="AlphaFoldDB" id="A0A0V1GTZ3"/>
<dbReference type="EMBL" id="JYDP01000263">
    <property type="protein sequence ID" value="KRZ01761.1"/>
    <property type="molecule type" value="Genomic_DNA"/>
</dbReference>
<keyword evidence="3" id="KW-1185">Reference proteome</keyword>
<evidence type="ECO:0000313" key="3">
    <source>
        <dbReference type="Proteomes" id="UP000055024"/>
    </source>
</evidence>
<comment type="caution">
    <text evidence="2">The sequence shown here is derived from an EMBL/GenBank/DDBJ whole genome shotgun (WGS) entry which is preliminary data.</text>
</comment>
<organism evidence="2 3">
    <name type="scientific">Trichinella zimbabwensis</name>
    <dbReference type="NCBI Taxonomy" id="268475"/>
    <lineage>
        <taxon>Eukaryota</taxon>
        <taxon>Metazoa</taxon>
        <taxon>Ecdysozoa</taxon>
        <taxon>Nematoda</taxon>
        <taxon>Enoplea</taxon>
        <taxon>Dorylaimia</taxon>
        <taxon>Trichinellida</taxon>
        <taxon>Trichinellidae</taxon>
        <taxon>Trichinella</taxon>
    </lineage>
</organism>
<evidence type="ECO:0000313" key="1">
    <source>
        <dbReference type="EMBL" id="KRZ00124.1"/>
    </source>
</evidence>
<evidence type="ECO:0000313" key="2">
    <source>
        <dbReference type="EMBL" id="KRZ01761.1"/>
    </source>
</evidence>
<dbReference type="Proteomes" id="UP000055024">
    <property type="component" value="Unassembled WGS sequence"/>
</dbReference>
<sequence>MFLLCLAEDYDVVQVDEAGLPGQPPQSGLHQALERCRGVAQAERHDAELKESHGRGKCGLLTITLCHFHLPIPGRQVECAEPLGPCQRVQRIIYTRDWLCVDARYRIQLAIVDAESV</sequence>
<gene>
    <name evidence="2" type="ORF">T11_13049</name>
    <name evidence="1" type="ORF">T11_4200</name>
</gene>
<dbReference type="EMBL" id="JYDP01000570">
    <property type="protein sequence ID" value="KRZ00124.1"/>
    <property type="molecule type" value="Genomic_DNA"/>
</dbReference>